<organism evidence="3 4">
    <name type="scientific">Caenorhabditis remanei</name>
    <name type="common">Caenorhabditis vulgaris</name>
    <dbReference type="NCBI Taxonomy" id="31234"/>
    <lineage>
        <taxon>Eukaryota</taxon>
        <taxon>Metazoa</taxon>
        <taxon>Ecdysozoa</taxon>
        <taxon>Nematoda</taxon>
        <taxon>Chromadorea</taxon>
        <taxon>Rhabditida</taxon>
        <taxon>Rhabditina</taxon>
        <taxon>Rhabditomorpha</taxon>
        <taxon>Rhabditoidea</taxon>
        <taxon>Rhabditidae</taxon>
        <taxon>Peloderinae</taxon>
        <taxon>Caenorhabditis</taxon>
    </lineage>
</organism>
<dbReference type="AlphaFoldDB" id="A0A6A5HCX5"/>
<feature type="compositionally biased region" description="Acidic residues" evidence="1">
    <location>
        <begin position="19"/>
        <end position="46"/>
    </location>
</feature>
<evidence type="ECO:0000313" key="4">
    <source>
        <dbReference type="Proteomes" id="UP000483820"/>
    </source>
</evidence>
<comment type="caution">
    <text evidence="3">The sequence shown here is derived from an EMBL/GenBank/DDBJ whole genome shotgun (WGS) entry which is preliminary data.</text>
</comment>
<evidence type="ECO:0000256" key="1">
    <source>
        <dbReference type="SAM" id="MobiDB-lite"/>
    </source>
</evidence>
<dbReference type="RefSeq" id="XP_053588711.1">
    <property type="nucleotide sequence ID" value="XM_053724517.1"/>
</dbReference>
<keyword evidence="2" id="KW-0812">Transmembrane</keyword>
<feature type="transmembrane region" description="Helical" evidence="2">
    <location>
        <begin position="203"/>
        <end position="232"/>
    </location>
</feature>
<gene>
    <name evidence="3" type="ORF">GCK72_004170</name>
</gene>
<evidence type="ECO:0000256" key="2">
    <source>
        <dbReference type="SAM" id="Phobius"/>
    </source>
</evidence>
<evidence type="ECO:0000313" key="3">
    <source>
        <dbReference type="EMBL" id="KAF1764223.1"/>
    </source>
</evidence>
<proteinExistence type="predicted"/>
<sequence length="269" mass="30915">MNQRVQEMNGNFNINIPEVPDDPDSDEELELGEESSDDDDDDDDENDYQRHVDIDWQDRRNESENDDDDNEGGLEITVTIQRIRMIQMSTALFIRVVLGQRKKRRILATIVNSIQMTVMEKGTTAITRRIQIQKMRMKAVTRDLMRGGGEDNGNQEDSDDADENRIAPVTNNEPDLEENDDETEMKNLLVEYTTKKIRMTQPIMVIITPVTVMSLLAVPALGFVYLVMAIAIQMTQLMSTPTLAFEIQMMNFSWNFFLFLTILVIVLNK</sequence>
<accession>A0A6A5HCX5</accession>
<feature type="region of interest" description="Disordered" evidence="1">
    <location>
        <begin position="144"/>
        <end position="181"/>
    </location>
</feature>
<dbReference type="EMBL" id="WUAV01000002">
    <property type="protein sequence ID" value="KAF1764223.1"/>
    <property type="molecule type" value="Genomic_DNA"/>
</dbReference>
<keyword evidence="2" id="KW-1133">Transmembrane helix</keyword>
<feature type="compositionally biased region" description="Polar residues" evidence="1">
    <location>
        <begin position="1"/>
        <end position="14"/>
    </location>
</feature>
<feature type="region of interest" description="Disordered" evidence="1">
    <location>
        <begin position="1"/>
        <end position="73"/>
    </location>
</feature>
<name>A0A6A5HCX5_CAERE</name>
<dbReference type="GeneID" id="78773823"/>
<keyword evidence="2" id="KW-0472">Membrane</keyword>
<feature type="compositionally biased region" description="Basic and acidic residues" evidence="1">
    <location>
        <begin position="47"/>
        <end position="63"/>
    </location>
</feature>
<dbReference type="Proteomes" id="UP000483820">
    <property type="component" value="Chromosome II"/>
</dbReference>
<reference evidence="3 4" key="1">
    <citation type="submission" date="2019-12" db="EMBL/GenBank/DDBJ databases">
        <title>Chromosome-level assembly of the Caenorhabditis remanei genome.</title>
        <authorList>
            <person name="Teterina A.A."/>
            <person name="Willis J.H."/>
            <person name="Phillips P.C."/>
        </authorList>
    </citation>
    <scope>NUCLEOTIDE SEQUENCE [LARGE SCALE GENOMIC DNA]</scope>
    <source>
        <strain evidence="3 4">PX506</strain>
        <tissue evidence="3">Whole organism</tissue>
    </source>
</reference>
<protein>
    <submittedName>
        <fullName evidence="3">Uncharacterized protein</fullName>
    </submittedName>
</protein>
<dbReference type="KEGG" id="crq:GCK72_004170"/>
<dbReference type="CTD" id="78773823"/>
<feature type="transmembrane region" description="Helical" evidence="2">
    <location>
        <begin position="252"/>
        <end position="268"/>
    </location>
</feature>
<feature type="compositionally biased region" description="Acidic residues" evidence="1">
    <location>
        <begin position="153"/>
        <end position="162"/>
    </location>
</feature>